<evidence type="ECO:0000259" key="3">
    <source>
        <dbReference type="Pfam" id="PF07727"/>
    </source>
</evidence>
<dbReference type="EMBL" id="BQNB010011635">
    <property type="protein sequence ID" value="GJS93144.1"/>
    <property type="molecule type" value="Genomic_DNA"/>
</dbReference>
<feature type="compositionally biased region" description="Polar residues" evidence="2">
    <location>
        <begin position="220"/>
        <end position="237"/>
    </location>
</feature>
<feature type="region of interest" description="Disordered" evidence="2">
    <location>
        <begin position="220"/>
        <end position="264"/>
    </location>
</feature>
<protein>
    <submittedName>
        <fullName evidence="4">Retrovirus-related pol polyprotein from transposon TNT 1-94</fullName>
    </submittedName>
</protein>
<feature type="region of interest" description="Disordered" evidence="2">
    <location>
        <begin position="356"/>
        <end position="379"/>
    </location>
</feature>
<accession>A0ABQ4ZS75</accession>
<keyword evidence="1" id="KW-0175">Coiled coil</keyword>
<gene>
    <name evidence="4" type="ORF">Tco_0800112</name>
</gene>
<sequence>MSESLTKKLRELKQELIEEVQEMLNIFESMEKKVEDKPINEIIFQNEIDRHLEASLTREIRDRVLIPVAEQKNESLMTEIEKTSRDSKDIQTLIEQRIKILENDFHRAEAQYYKLDLKMQHQKEKMACDISWQSKITKLNDENAQHQQEVNELIKNINQKTYAYGDVCSKNQDLLMIISDLKDKLKTFEKGKGVNTKFDKSVTSRKLLCVTPLSKNIEAQTRKVSTQENKTDSSNSVRRPKSKDIKSKNSALKNTNDTSSSTHVQKVLDSRVKRALFTTHGVEKSSKIGATPVVAKSRFNVATTPNATNKFSSASSLTSGSRQTQTLSTYMKNNIKTSRKWQKWFEHKSCFNWSPKSSNAEITSSGSKSSNIHKTNSKTPVTTQKWVAKLSTPPSKSVSCDAGDSTCPFMGPIRFGNDNFAAIIVYGDYVHVARLEAIRMFVAYAAHKNLMIYKMDVKTTFLNGPLKEEVFVSQPDGFVDPDFPNHVYRLKKALYGLKHAPRAWYDKLSSFLIENNFTKDTDLAGCLDDYKSTSEGVQFLGVQLFHWSSKKQDCTALSTIEVEYCTVIQRAQLLYHAIRYNILLPSTLTSVIISSRSMLNKVPLNFTNLFTKALPKERFEY</sequence>
<organism evidence="4 5">
    <name type="scientific">Tanacetum coccineum</name>
    <dbReference type="NCBI Taxonomy" id="301880"/>
    <lineage>
        <taxon>Eukaryota</taxon>
        <taxon>Viridiplantae</taxon>
        <taxon>Streptophyta</taxon>
        <taxon>Embryophyta</taxon>
        <taxon>Tracheophyta</taxon>
        <taxon>Spermatophyta</taxon>
        <taxon>Magnoliopsida</taxon>
        <taxon>eudicotyledons</taxon>
        <taxon>Gunneridae</taxon>
        <taxon>Pentapetalae</taxon>
        <taxon>asterids</taxon>
        <taxon>campanulids</taxon>
        <taxon>Asterales</taxon>
        <taxon>Asteraceae</taxon>
        <taxon>Asteroideae</taxon>
        <taxon>Anthemideae</taxon>
        <taxon>Anthemidinae</taxon>
        <taxon>Tanacetum</taxon>
    </lineage>
</organism>
<name>A0ABQ4ZS75_9ASTR</name>
<dbReference type="InterPro" id="IPR013103">
    <property type="entry name" value="RVT_2"/>
</dbReference>
<proteinExistence type="predicted"/>
<dbReference type="Proteomes" id="UP001151760">
    <property type="component" value="Unassembled WGS sequence"/>
</dbReference>
<evidence type="ECO:0000256" key="2">
    <source>
        <dbReference type="SAM" id="MobiDB-lite"/>
    </source>
</evidence>
<evidence type="ECO:0000256" key="1">
    <source>
        <dbReference type="SAM" id="Coils"/>
    </source>
</evidence>
<feature type="coiled-coil region" evidence="1">
    <location>
        <begin position="2"/>
        <end position="37"/>
    </location>
</feature>
<evidence type="ECO:0000313" key="4">
    <source>
        <dbReference type="EMBL" id="GJS93144.1"/>
    </source>
</evidence>
<keyword evidence="5" id="KW-1185">Reference proteome</keyword>
<reference evidence="4" key="1">
    <citation type="journal article" date="2022" name="Int. J. Mol. Sci.">
        <title>Draft Genome of Tanacetum Coccineum: Genomic Comparison of Closely Related Tanacetum-Family Plants.</title>
        <authorList>
            <person name="Yamashiro T."/>
            <person name="Shiraishi A."/>
            <person name="Nakayama K."/>
            <person name="Satake H."/>
        </authorList>
    </citation>
    <scope>NUCLEOTIDE SEQUENCE</scope>
</reference>
<reference evidence="4" key="2">
    <citation type="submission" date="2022-01" db="EMBL/GenBank/DDBJ databases">
        <authorList>
            <person name="Yamashiro T."/>
            <person name="Shiraishi A."/>
            <person name="Satake H."/>
            <person name="Nakayama K."/>
        </authorList>
    </citation>
    <scope>NUCLEOTIDE SEQUENCE</scope>
</reference>
<feature type="compositionally biased region" description="Polar residues" evidence="2">
    <location>
        <begin position="248"/>
        <end position="264"/>
    </location>
</feature>
<evidence type="ECO:0000313" key="5">
    <source>
        <dbReference type="Proteomes" id="UP001151760"/>
    </source>
</evidence>
<feature type="domain" description="Reverse transcriptase Ty1/copia-type" evidence="3">
    <location>
        <begin position="430"/>
        <end position="527"/>
    </location>
</feature>
<comment type="caution">
    <text evidence="4">The sequence shown here is derived from an EMBL/GenBank/DDBJ whole genome shotgun (WGS) entry which is preliminary data.</text>
</comment>
<dbReference type="Pfam" id="PF07727">
    <property type="entry name" value="RVT_2"/>
    <property type="match status" value="1"/>
</dbReference>